<dbReference type="RefSeq" id="WP_183478239.1">
    <property type="nucleotide sequence ID" value="NZ_JACIFO010000012.1"/>
</dbReference>
<evidence type="ECO:0000256" key="1">
    <source>
        <dbReference type="SAM" id="SignalP"/>
    </source>
</evidence>
<proteinExistence type="predicted"/>
<name>A0A840ES92_9FLAO</name>
<feature type="signal peptide" evidence="1">
    <location>
        <begin position="1"/>
        <end position="26"/>
    </location>
</feature>
<sequence length="91" mass="9996">MKPKFLIPVLAIIFAVAMSFTTVAVSADPSSDYIFRNGNWHQIPEMNCVNQDQSCLVRVLPDGTNYPIYDSQSFSDPKIGSGKVVGEVTLD</sequence>
<evidence type="ECO:0008006" key="4">
    <source>
        <dbReference type="Google" id="ProtNLM"/>
    </source>
</evidence>
<reference evidence="2 3" key="1">
    <citation type="submission" date="2020-08" db="EMBL/GenBank/DDBJ databases">
        <title>Genomic Encyclopedia of Type Strains, Phase IV (KMG-IV): sequencing the most valuable type-strain genomes for metagenomic binning, comparative biology and taxonomic classification.</title>
        <authorList>
            <person name="Goeker M."/>
        </authorList>
    </citation>
    <scope>NUCLEOTIDE SEQUENCE [LARGE SCALE GENOMIC DNA]</scope>
    <source>
        <strain evidence="2 3">DSM 29568</strain>
    </source>
</reference>
<dbReference type="InterPro" id="IPR045391">
    <property type="entry name" value="DUF6520"/>
</dbReference>
<dbReference type="Pfam" id="PF20130">
    <property type="entry name" value="DUF6520"/>
    <property type="match status" value="1"/>
</dbReference>
<protein>
    <recommendedName>
        <fullName evidence="4">Secreted protein</fullName>
    </recommendedName>
</protein>
<organism evidence="2 3">
    <name type="scientific">Mesonia hippocampi</name>
    <dbReference type="NCBI Taxonomy" id="1628250"/>
    <lineage>
        <taxon>Bacteria</taxon>
        <taxon>Pseudomonadati</taxon>
        <taxon>Bacteroidota</taxon>
        <taxon>Flavobacteriia</taxon>
        <taxon>Flavobacteriales</taxon>
        <taxon>Flavobacteriaceae</taxon>
        <taxon>Mesonia</taxon>
    </lineage>
</organism>
<gene>
    <name evidence="2" type="ORF">GGR32_002213</name>
</gene>
<evidence type="ECO:0000313" key="3">
    <source>
        <dbReference type="Proteomes" id="UP000553034"/>
    </source>
</evidence>
<feature type="chain" id="PRO_5032333229" description="Secreted protein" evidence="1">
    <location>
        <begin position="27"/>
        <end position="91"/>
    </location>
</feature>
<keyword evidence="3" id="KW-1185">Reference proteome</keyword>
<keyword evidence="1" id="KW-0732">Signal</keyword>
<evidence type="ECO:0000313" key="2">
    <source>
        <dbReference type="EMBL" id="MBB4119901.1"/>
    </source>
</evidence>
<dbReference type="AlphaFoldDB" id="A0A840ES92"/>
<comment type="caution">
    <text evidence="2">The sequence shown here is derived from an EMBL/GenBank/DDBJ whole genome shotgun (WGS) entry which is preliminary data.</text>
</comment>
<dbReference type="Proteomes" id="UP000553034">
    <property type="component" value="Unassembled WGS sequence"/>
</dbReference>
<dbReference type="EMBL" id="JACIFO010000012">
    <property type="protein sequence ID" value="MBB4119901.1"/>
    <property type="molecule type" value="Genomic_DNA"/>
</dbReference>
<accession>A0A840ES92</accession>